<evidence type="ECO:0000313" key="1">
    <source>
        <dbReference type="EMBL" id="KAI4302437.1"/>
    </source>
</evidence>
<gene>
    <name evidence="1" type="ORF">MLD38_038182</name>
</gene>
<reference evidence="2" key="1">
    <citation type="journal article" date="2023" name="Front. Plant Sci.">
        <title>Chromosomal-level genome assembly of Melastoma candidum provides insights into trichome evolution.</title>
        <authorList>
            <person name="Zhong Y."/>
            <person name="Wu W."/>
            <person name="Sun C."/>
            <person name="Zou P."/>
            <person name="Liu Y."/>
            <person name="Dai S."/>
            <person name="Zhou R."/>
        </authorList>
    </citation>
    <scope>NUCLEOTIDE SEQUENCE [LARGE SCALE GENOMIC DNA]</scope>
</reference>
<organism evidence="1 2">
    <name type="scientific">Melastoma candidum</name>
    <dbReference type="NCBI Taxonomy" id="119954"/>
    <lineage>
        <taxon>Eukaryota</taxon>
        <taxon>Viridiplantae</taxon>
        <taxon>Streptophyta</taxon>
        <taxon>Embryophyta</taxon>
        <taxon>Tracheophyta</taxon>
        <taxon>Spermatophyta</taxon>
        <taxon>Magnoliopsida</taxon>
        <taxon>eudicotyledons</taxon>
        <taxon>Gunneridae</taxon>
        <taxon>Pentapetalae</taxon>
        <taxon>rosids</taxon>
        <taxon>malvids</taxon>
        <taxon>Myrtales</taxon>
        <taxon>Melastomataceae</taxon>
        <taxon>Melastomatoideae</taxon>
        <taxon>Melastomateae</taxon>
        <taxon>Melastoma</taxon>
    </lineage>
</organism>
<evidence type="ECO:0000313" key="2">
    <source>
        <dbReference type="Proteomes" id="UP001057402"/>
    </source>
</evidence>
<sequence>MTSGADIEEGEADCGRKGGSNARRIILGSWALAVPPRVRKWGSTGGNGAGRLVGAASSMSGLGVAPGLTERERGSSFPDLDGLPPPGSTLEDPLPEETSLLEDWVAVRRTWWCRRGAAITAFGLGDVGGGRDCRC</sequence>
<proteinExistence type="predicted"/>
<keyword evidence="2" id="KW-1185">Reference proteome</keyword>
<protein>
    <submittedName>
        <fullName evidence="1">Uncharacterized protein</fullName>
    </submittedName>
</protein>
<comment type="caution">
    <text evidence="1">The sequence shown here is derived from an EMBL/GenBank/DDBJ whole genome shotgun (WGS) entry which is preliminary data.</text>
</comment>
<name>A0ACB9KZA5_9MYRT</name>
<dbReference type="EMBL" id="CM042891">
    <property type="protein sequence ID" value="KAI4302437.1"/>
    <property type="molecule type" value="Genomic_DNA"/>
</dbReference>
<accession>A0ACB9KZA5</accession>
<dbReference type="Proteomes" id="UP001057402">
    <property type="component" value="Chromosome 12"/>
</dbReference>